<proteinExistence type="predicted"/>
<organism evidence="1 2">
    <name type="scientific">Mesorhizobium sangaii</name>
    <dbReference type="NCBI Taxonomy" id="505389"/>
    <lineage>
        <taxon>Bacteria</taxon>
        <taxon>Pseudomonadati</taxon>
        <taxon>Pseudomonadota</taxon>
        <taxon>Alphaproteobacteria</taxon>
        <taxon>Hyphomicrobiales</taxon>
        <taxon>Phyllobacteriaceae</taxon>
        <taxon>Mesorhizobium</taxon>
    </lineage>
</organism>
<dbReference type="AlphaFoldDB" id="A0A841PGL2"/>
<name>A0A841PGL2_9HYPH</name>
<gene>
    <name evidence="1" type="ORF">HNQ71_006995</name>
</gene>
<keyword evidence="2" id="KW-1185">Reference proteome</keyword>
<evidence type="ECO:0000313" key="2">
    <source>
        <dbReference type="Proteomes" id="UP000556329"/>
    </source>
</evidence>
<comment type="caution">
    <text evidence="1">The sequence shown here is derived from an EMBL/GenBank/DDBJ whole genome shotgun (WGS) entry which is preliminary data.</text>
</comment>
<sequence>MKNETYGRCHDFSNKWGDVHSEFALPTDAPAWALELAALAGGSDTLTQVELNFPIREAAVGLP</sequence>
<protein>
    <submittedName>
        <fullName evidence="1">Uncharacterized protein</fullName>
    </submittedName>
</protein>
<dbReference type="Proteomes" id="UP000556329">
    <property type="component" value="Unassembled WGS sequence"/>
</dbReference>
<reference evidence="1 2" key="1">
    <citation type="submission" date="2020-08" db="EMBL/GenBank/DDBJ databases">
        <title>Genomic Encyclopedia of Type Strains, Phase IV (KMG-IV): sequencing the most valuable type-strain genomes for metagenomic binning, comparative biology and taxonomic classification.</title>
        <authorList>
            <person name="Goeker M."/>
        </authorList>
    </citation>
    <scope>NUCLEOTIDE SEQUENCE [LARGE SCALE GENOMIC DNA]</scope>
    <source>
        <strain evidence="1 2">DSM 100039</strain>
    </source>
</reference>
<dbReference type="EMBL" id="JACHEF010000018">
    <property type="protein sequence ID" value="MBB6414286.1"/>
    <property type="molecule type" value="Genomic_DNA"/>
</dbReference>
<evidence type="ECO:0000313" key="1">
    <source>
        <dbReference type="EMBL" id="MBB6414286.1"/>
    </source>
</evidence>
<accession>A0A841PGL2</accession>